<feature type="region of interest" description="Disordered" evidence="1">
    <location>
        <begin position="56"/>
        <end position="84"/>
    </location>
</feature>
<evidence type="ECO:0000256" key="1">
    <source>
        <dbReference type="SAM" id="MobiDB-lite"/>
    </source>
</evidence>
<proteinExistence type="predicted"/>
<dbReference type="RefSeq" id="WP_136931979.1">
    <property type="nucleotide sequence ID" value="NZ_SSMQ01000031.1"/>
</dbReference>
<evidence type="ECO:0000313" key="3">
    <source>
        <dbReference type="EMBL" id="TKD03182.1"/>
    </source>
</evidence>
<dbReference type="EMBL" id="SSMQ01000031">
    <property type="protein sequence ID" value="TKD03182.1"/>
    <property type="molecule type" value="Genomic_DNA"/>
</dbReference>
<gene>
    <name evidence="3" type="ORF">E8A74_27100</name>
</gene>
<accession>A0A4U1J780</accession>
<dbReference type="OrthoDB" id="4286432at2"/>
<reference evidence="3 4" key="1">
    <citation type="submission" date="2019-04" db="EMBL/GenBank/DDBJ databases">
        <authorList>
            <person name="Li Y."/>
            <person name="Wang J."/>
        </authorList>
    </citation>
    <scope>NUCLEOTIDE SEQUENCE [LARGE SCALE GENOMIC DNA]</scope>
    <source>
        <strain evidence="3 4">DSM 14668</strain>
    </source>
</reference>
<dbReference type="Proteomes" id="UP000309215">
    <property type="component" value="Unassembled WGS sequence"/>
</dbReference>
<dbReference type="AlphaFoldDB" id="A0A4U1J780"/>
<protein>
    <recommendedName>
        <fullName evidence="2">FtsH ternary system domain-containing protein</fullName>
    </recommendedName>
</protein>
<organism evidence="3 4">
    <name type="scientific">Polyangium fumosum</name>
    <dbReference type="NCBI Taxonomy" id="889272"/>
    <lineage>
        <taxon>Bacteria</taxon>
        <taxon>Pseudomonadati</taxon>
        <taxon>Myxococcota</taxon>
        <taxon>Polyangia</taxon>
        <taxon>Polyangiales</taxon>
        <taxon>Polyangiaceae</taxon>
        <taxon>Polyangium</taxon>
    </lineage>
</organism>
<evidence type="ECO:0000313" key="4">
    <source>
        <dbReference type="Proteomes" id="UP000309215"/>
    </source>
</evidence>
<feature type="domain" description="FtsH ternary system" evidence="2">
    <location>
        <begin position="1"/>
        <end position="66"/>
    </location>
</feature>
<dbReference type="Pfam" id="PF19999">
    <property type="entry name" value="fvmX3"/>
    <property type="match status" value="1"/>
</dbReference>
<name>A0A4U1J780_9BACT</name>
<sequence length="84" mass="9220">MPTLVRFRFNKVTGEVEEFLVDDQDRHLPEAEHDRIAAEVGQFVAAFPRLREVAPEGAPLREAGGAREAPAEEAEGGPLVPEVE</sequence>
<keyword evidence="4" id="KW-1185">Reference proteome</keyword>
<evidence type="ECO:0000259" key="2">
    <source>
        <dbReference type="Pfam" id="PF19999"/>
    </source>
</evidence>
<dbReference type="InterPro" id="IPR045481">
    <property type="entry name" value="fvmX3"/>
</dbReference>
<comment type="caution">
    <text evidence="3">The sequence shown here is derived from an EMBL/GenBank/DDBJ whole genome shotgun (WGS) entry which is preliminary data.</text>
</comment>